<gene>
    <name evidence="2" type="ORF">CXU09_08710</name>
</gene>
<proteinExistence type="predicted"/>
<comment type="caution">
    <text evidence="2">The sequence shown here is derived from an EMBL/GenBank/DDBJ whole genome shotgun (WGS) entry which is preliminary data.</text>
</comment>
<organism evidence="2 3">
    <name type="scientific">Akkermansia muciniphila</name>
    <dbReference type="NCBI Taxonomy" id="239935"/>
    <lineage>
        <taxon>Bacteria</taxon>
        <taxon>Pseudomonadati</taxon>
        <taxon>Verrucomicrobiota</taxon>
        <taxon>Verrucomicrobiia</taxon>
        <taxon>Verrucomicrobiales</taxon>
        <taxon>Akkermansiaceae</taxon>
        <taxon>Akkermansia</taxon>
    </lineage>
</organism>
<evidence type="ECO:0000256" key="1">
    <source>
        <dbReference type="SAM" id="Coils"/>
    </source>
</evidence>
<reference evidence="2 3" key="1">
    <citation type="journal article" date="2017" name="BMC Genomics">
        <title>Genome sequencing of 39 Akkermansia muciniphila isolates reveals its population structure, genomic and functional diverisity, and global distribution in mammalian gut microbiotas.</title>
        <authorList>
            <person name="Guo X."/>
            <person name="Li S."/>
            <person name="Zhang J."/>
            <person name="Wu F."/>
            <person name="Li X."/>
            <person name="Wu D."/>
            <person name="Zhang M."/>
            <person name="Ou Z."/>
            <person name="Jie Z."/>
            <person name="Yan Q."/>
            <person name="Li P."/>
            <person name="Yi J."/>
            <person name="Peng Y."/>
        </authorList>
    </citation>
    <scope>NUCLEOTIDE SEQUENCE [LARGE SCALE GENOMIC DNA]</scope>
    <source>
        <strain evidence="2 3">GP43</strain>
    </source>
</reference>
<protein>
    <submittedName>
        <fullName evidence="2">Uncharacterized protein</fullName>
    </submittedName>
</protein>
<dbReference type="Proteomes" id="UP000235914">
    <property type="component" value="Unassembled WGS sequence"/>
</dbReference>
<dbReference type="EMBL" id="PJKN01000005">
    <property type="protein sequence ID" value="PNC54620.1"/>
    <property type="molecule type" value="Genomic_DNA"/>
</dbReference>
<name>A0AAP8NL65_9BACT</name>
<dbReference type="RefSeq" id="WP_102726945.1">
    <property type="nucleotide sequence ID" value="NZ_PJKN01000005.1"/>
</dbReference>
<sequence length="125" mass="14213">MNAKIYRICQVVILVLISSLLLPSCGKSKKEKALEEIAQIDREVTELNVRIAQYNRQQDEVVVSGIINTVAGQYGSTLGDIATGSGLNREVQILLDRRNQLLQRKQQLIFSDYEILKHQTEMLRK</sequence>
<keyword evidence="1" id="KW-0175">Coiled coil</keyword>
<feature type="coiled-coil region" evidence="1">
    <location>
        <begin position="30"/>
        <end position="57"/>
    </location>
</feature>
<evidence type="ECO:0000313" key="3">
    <source>
        <dbReference type="Proteomes" id="UP000235914"/>
    </source>
</evidence>
<accession>A0AAP8NL65</accession>
<evidence type="ECO:0000313" key="2">
    <source>
        <dbReference type="EMBL" id="PNC54620.1"/>
    </source>
</evidence>
<dbReference type="AlphaFoldDB" id="A0AAP8NL65"/>